<name>A0A4U8U3J7_9HELI</name>
<organism evidence="1 2">
    <name type="scientific">Helicobacter bilis</name>
    <dbReference type="NCBI Taxonomy" id="37372"/>
    <lineage>
        <taxon>Bacteria</taxon>
        <taxon>Pseudomonadati</taxon>
        <taxon>Campylobacterota</taxon>
        <taxon>Epsilonproteobacteria</taxon>
        <taxon>Campylobacterales</taxon>
        <taxon>Helicobacteraceae</taxon>
        <taxon>Helicobacter</taxon>
    </lineage>
</organism>
<dbReference type="RefSeq" id="WP_034562223.1">
    <property type="nucleotide sequence ID" value="NZ_FZMS01000069.1"/>
</dbReference>
<reference evidence="1 2" key="1">
    <citation type="journal article" date="2014" name="Genome Announc.">
        <title>Draft genome sequences of eight enterohepatic helicobacter species isolated from both laboratory and wild rodents.</title>
        <authorList>
            <person name="Sheh A."/>
            <person name="Shen Z."/>
            <person name="Fox J.G."/>
        </authorList>
    </citation>
    <scope>NUCLEOTIDE SEQUENCE [LARGE SCALE GENOMIC DNA]</scope>
    <source>
        <strain evidence="1 2">ATCC 49320</strain>
    </source>
</reference>
<protein>
    <submittedName>
        <fullName evidence="1">Uncharacterized protein</fullName>
    </submittedName>
</protein>
<comment type="caution">
    <text evidence="1">The sequence shown here is derived from an EMBL/GenBank/DDBJ whole genome shotgun (WGS) entry which is preliminary data.</text>
</comment>
<dbReference type="AlphaFoldDB" id="A0A4U8U3J7"/>
<dbReference type="Proteomes" id="UP000029857">
    <property type="component" value="Unassembled WGS sequence"/>
</dbReference>
<sequence length="93" mass="10753">MTLSLNPSVIQDKEKNTEIQVNNIDLVTQHKPMPQQEAPNTAVLNTQENNTESRINTQELTQAQQTQDFAYANDPEYIEFTKQQLEAKKQHRI</sequence>
<evidence type="ECO:0000313" key="1">
    <source>
        <dbReference type="EMBL" id="TLE08098.1"/>
    </source>
</evidence>
<proteinExistence type="predicted"/>
<accession>A0A4U8U3J7</accession>
<dbReference type="EMBL" id="JRPJ02000061">
    <property type="protein sequence ID" value="TLE08098.1"/>
    <property type="molecule type" value="Genomic_DNA"/>
</dbReference>
<evidence type="ECO:0000313" key="2">
    <source>
        <dbReference type="Proteomes" id="UP000029857"/>
    </source>
</evidence>
<gene>
    <name evidence="1" type="ORF">LS79_010575</name>
</gene>